<protein>
    <submittedName>
        <fullName evidence="2">Uncharacterized protein</fullName>
    </submittedName>
</protein>
<keyword evidence="1" id="KW-1133">Transmembrane helix</keyword>
<evidence type="ECO:0000256" key="1">
    <source>
        <dbReference type="SAM" id="Phobius"/>
    </source>
</evidence>
<gene>
    <name evidence="2" type="ordered locus">SSIL_0895</name>
</gene>
<organism evidence="2 3">
    <name type="scientific">Solibacillus silvestris (strain StLB046)</name>
    <name type="common">Bacillus silvestris</name>
    <dbReference type="NCBI Taxonomy" id="1002809"/>
    <lineage>
        <taxon>Bacteria</taxon>
        <taxon>Bacillati</taxon>
        <taxon>Bacillota</taxon>
        <taxon>Bacilli</taxon>
        <taxon>Bacillales</taxon>
        <taxon>Caryophanaceae</taxon>
        <taxon>Solibacillus</taxon>
    </lineage>
</organism>
<reference evidence="2 3" key="2">
    <citation type="journal article" date="2012" name="J. Biosci. Bioeng.">
        <title>Complete genome sequence and characterization of the N-acylhomoserine lactone-degrading gene of the potato leaf-associated Solibacillus silvestris.</title>
        <authorList>
            <person name="Morohoshi T."/>
            <person name="Tominaga Y."/>
            <person name="Someya N."/>
            <person name="Ikeda T."/>
        </authorList>
    </citation>
    <scope>NUCLEOTIDE SEQUENCE [LARGE SCALE GENOMIC DNA]</scope>
    <source>
        <strain evidence="2 3">StLB046</strain>
    </source>
</reference>
<dbReference type="AlphaFoldDB" id="F2F1I0"/>
<dbReference type="PATRIC" id="fig|1002809.3.peg.902"/>
<feature type="transmembrane region" description="Helical" evidence="1">
    <location>
        <begin position="69"/>
        <end position="87"/>
    </location>
</feature>
<name>F2F1I0_SOLSS</name>
<dbReference type="EMBL" id="AP012157">
    <property type="protein sequence ID" value="BAK15318.1"/>
    <property type="molecule type" value="Genomic_DNA"/>
</dbReference>
<evidence type="ECO:0000313" key="2">
    <source>
        <dbReference type="EMBL" id="BAK15318.1"/>
    </source>
</evidence>
<dbReference type="RefSeq" id="WP_014822908.1">
    <property type="nucleotide sequence ID" value="NC_018065.1"/>
</dbReference>
<dbReference type="Proteomes" id="UP000006691">
    <property type="component" value="Chromosome"/>
</dbReference>
<proteinExistence type="predicted"/>
<evidence type="ECO:0000313" key="3">
    <source>
        <dbReference type="Proteomes" id="UP000006691"/>
    </source>
</evidence>
<accession>F2F1I0</accession>
<dbReference type="HOGENOM" id="CLU_2318601_0_0_9"/>
<reference evidence="3" key="1">
    <citation type="submission" date="2011-04" db="EMBL/GenBank/DDBJ databases">
        <title>Genome sequence of Solibacillus silvestris StLB046.</title>
        <authorList>
            <person name="Morohoshi T."/>
            <person name="Someya N."/>
            <person name="Ikeda T."/>
        </authorList>
    </citation>
    <scope>NUCLEOTIDE SEQUENCE [LARGE SCALE GENOMIC DNA]</scope>
    <source>
        <strain evidence="3">StLB046</strain>
    </source>
</reference>
<keyword evidence="1" id="KW-0812">Transmembrane</keyword>
<feature type="transmembrane region" description="Helical" evidence="1">
    <location>
        <begin position="34"/>
        <end position="57"/>
    </location>
</feature>
<dbReference type="KEGG" id="siv:SSIL_0895"/>
<sequence>MVGWILSGLLSLFLVVKFYKNREIFKQLSKKEWLQGGGGFLVAWAVAILIIIGGSNFTDAIQIVWLSKIFEVVLILIGLGLAGYILHKTLPEKLKELYS</sequence>
<keyword evidence="1" id="KW-0472">Membrane</keyword>
<keyword evidence="3" id="KW-1185">Reference proteome</keyword>